<feature type="domain" description="3-hydroxyacyl-CoA dehydrogenase NAD binding" evidence="5">
    <location>
        <begin position="124"/>
        <end position="298"/>
    </location>
</feature>
<dbReference type="InterPro" id="IPR013328">
    <property type="entry name" value="6PGD_dom2"/>
</dbReference>
<evidence type="ECO:0000256" key="1">
    <source>
        <dbReference type="ARBA" id="ARBA00009463"/>
    </source>
</evidence>
<dbReference type="AlphaFoldDB" id="A0A8K0PEC5"/>
<evidence type="ECO:0000259" key="5">
    <source>
        <dbReference type="Pfam" id="PF02737"/>
    </source>
</evidence>
<dbReference type="Proteomes" id="UP000809789">
    <property type="component" value="Unassembled WGS sequence"/>
</dbReference>
<feature type="region of interest" description="Disordered" evidence="3">
    <location>
        <begin position="59"/>
        <end position="117"/>
    </location>
</feature>
<dbReference type="GO" id="GO:0050104">
    <property type="term" value="F:L-gulonate 3-dehydrogenase activity"/>
    <property type="evidence" value="ECO:0007669"/>
    <property type="project" value="TreeGrafter"/>
</dbReference>
<dbReference type="InterPro" id="IPR006180">
    <property type="entry name" value="3-OHacyl-CoA_DH_CS"/>
</dbReference>
<organism evidence="6 7">
    <name type="scientific">Elsinoe batatas</name>
    <dbReference type="NCBI Taxonomy" id="2601811"/>
    <lineage>
        <taxon>Eukaryota</taxon>
        <taxon>Fungi</taxon>
        <taxon>Dikarya</taxon>
        <taxon>Ascomycota</taxon>
        <taxon>Pezizomycotina</taxon>
        <taxon>Dothideomycetes</taxon>
        <taxon>Dothideomycetidae</taxon>
        <taxon>Myriangiales</taxon>
        <taxon>Elsinoaceae</taxon>
        <taxon>Elsinoe</taxon>
    </lineage>
</organism>
<dbReference type="PROSITE" id="PS00067">
    <property type="entry name" value="3HCDH"/>
    <property type="match status" value="1"/>
</dbReference>
<feature type="domain" description="3-hydroxyacyl-CoA dehydrogenase C-terminal" evidence="4">
    <location>
        <begin position="302"/>
        <end position="368"/>
    </location>
</feature>
<evidence type="ECO:0000256" key="2">
    <source>
        <dbReference type="ARBA" id="ARBA00023002"/>
    </source>
</evidence>
<evidence type="ECO:0000313" key="6">
    <source>
        <dbReference type="EMBL" id="KAG8624058.1"/>
    </source>
</evidence>
<comment type="caution">
    <text evidence="6">The sequence shown here is derived from an EMBL/GenBank/DDBJ whole genome shotgun (WGS) entry which is preliminary data.</text>
</comment>
<dbReference type="InterPro" id="IPR008927">
    <property type="entry name" value="6-PGluconate_DH-like_C_sf"/>
</dbReference>
<dbReference type="GO" id="GO:0070403">
    <property type="term" value="F:NAD+ binding"/>
    <property type="evidence" value="ECO:0007669"/>
    <property type="project" value="InterPro"/>
</dbReference>
<comment type="similarity">
    <text evidence="1">Belongs to the 3-hydroxyacyl-CoA dehydrogenase family.</text>
</comment>
<protein>
    <recommendedName>
        <fullName evidence="8">3-hydroxyacyl-CoA dehydrogenase</fullName>
    </recommendedName>
</protein>
<keyword evidence="2" id="KW-0560">Oxidoreductase</keyword>
<name>A0A8K0PEC5_9PEZI</name>
<accession>A0A8K0PEC5</accession>
<evidence type="ECO:0008006" key="8">
    <source>
        <dbReference type="Google" id="ProtNLM"/>
    </source>
</evidence>
<evidence type="ECO:0000256" key="3">
    <source>
        <dbReference type="SAM" id="MobiDB-lite"/>
    </source>
</evidence>
<gene>
    <name evidence="6" type="ORF">KVT40_009034</name>
</gene>
<dbReference type="PANTHER" id="PTHR48075">
    <property type="entry name" value="3-HYDROXYACYL-COA DEHYDROGENASE FAMILY PROTEIN"/>
    <property type="match status" value="1"/>
</dbReference>
<dbReference type="InterPro" id="IPR006176">
    <property type="entry name" value="3-OHacyl-CoA_DH_NAD-bd"/>
</dbReference>
<dbReference type="EMBL" id="JAESVG020000010">
    <property type="protein sequence ID" value="KAG8624058.1"/>
    <property type="molecule type" value="Genomic_DNA"/>
</dbReference>
<dbReference type="OrthoDB" id="2021159at2759"/>
<dbReference type="Gene3D" id="3.40.50.720">
    <property type="entry name" value="NAD(P)-binding Rossmann-like Domain"/>
    <property type="match status" value="1"/>
</dbReference>
<proteinExistence type="inferred from homology"/>
<evidence type="ECO:0000313" key="7">
    <source>
        <dbReference type="Proteomes" id="UP000809789"/>
    </source>
</evidence>
<keyword evidence="7" id="KW-1185">Reference proteome</keyword>
<feature type="compositionally biased region" description="Polar residues" evidence="3">
    <location>
        <begin position="63"/>
        <end position="73"/>
    </location>
</feature>
<evidence type="ECO:0000259" key="4">
    <source>
        <dbReference type="Pfam" id="PF00725"/>
    </source>
</evidence>
<reference evidence="6" key="1">
    <citation type="submission" date="2021-07" db="EMBL/GenBank/DDBJ databases">
        <title>Elsinoe batatas strain:CRI-CJ2 Genome sequencing and assembly.</title>
        <authorList>
            <person name="Huang L."/>
        </authorList>
    </citation>
    <scope>NUCLEOTIDE SEQUENCE</scope>
    <source>
        <strain evidence="6">CRI-CJ2</strain>
    </source>
</reference>
<dbReference type="PANTHER" id="PTHR48075:SF1">
    <property type="entry name" value="LAMBDA-CRYSTALLIN HOMOLOG"/>
    <property type="match status" value="1"/>
</dbReference>
<dbReference type="InterPro" id="IPR006108">
    <property type="entry name" value="3HC_DH_C"/>
</dbReference>
<dbReference type="InterPro" id="IPR036291">
    <property type="entry name" value="NAD(P)-bd_dom_sf"/>
</dbReference>
<dbReference type="SUPFAM" id="SSF51735">
    <property type="entry name" value="NAD(P)-binding Rossmann-fold domains"/>
    <property type="match status" value="1"/>
</dbReference>
<dbReference type="Gene3D" id="1.10.1040.10">
    <property type="entry name" value="N-(1-d-carboxylethyl)-l-norvaline Dehydrogenase, domain 2"/>
    <property type="match status" value="1"/>
</dbReference>
<sequence length="431" mass="48232">MSTSALSLPLTRAQIERLAVEINRLKAEGHFKPKFVSRKGLTLSGLPNPFFATPKLISEQEQENQAKSQTTEPMSKKRKSVETLSKKSKKQRTSNNDTASGKAKHDHEENTDPNVLPNDHNDRIAIIGCGTIGASFVVMHLLNNPDVTVIVYDTRSDIRDYLKGQIKESLKILGLQGHTKLRKRVRYAESIKEAVCRVDIVQEQGPEDQEYKIKTWAKIEKYAHPATLLWTSTSGIPASVQAQNMKDKSRLVVCHPFNPPLLMPLIEVVPAPGAPKRIIKSTMKYWRIAKKHPILIQKEVPGFVANRLAFALLREAVSLVEDGVISVKDLDELVETSMGPRWAVAGPFRSYNAGGGAGGMEAFLKNIGGTIKDSWKYGDEKAVRPEDEGWEESIAEKCREAFDGEDYEPRKRRLRRVLEVAGDDEEEQEGE</sequence>
<dbReference type="Pfam" id="PF02737">
    <property type="entry name" value="3HCDH_N"/>
    <property type="match status" value="1"/>
</dbReference>
<dbReference type="Pfam" id="PF00725">
    <property type="entry name" value="3HCDH"/>
    <property type="match status" value="1"/>
</dbReference>
<dbReference type="GO" id="GO:0006631">
    <property type="term" value="P:fatty acid metabolic process"/>
    <property type="evidence" value="ECO:0007669"/>
    <property type="project" value="InterPro"/>
</dbReference>
<dbReference type="SUPFAM" id="SSF48179">
    <property type="entry name" value="6-phosphogluconate dehydrogenase C-terminal domain-like"/>
    <property type="match status" value="1"/>
</dbReference>